<dbReference type="Proteomes" id="UP000237481">
    <property type="component" value="Unassembled WGS sequence"/>
</dbReference>
<dbReference type="InterPro" id="IPR036928">
    <property type="entry name" value="AS_sf"/>
</dbReference>
<dbReference type="EMBL" id="PKSG01000025">
    <property type="protein sequence ID" value="POR39615.1"/>
    <property type="molecule type" value="Genomic_DNA"/>
</dbReference>
<keyword evidence="3" id="KW-1185">Reference proteome</keyword>
<gene>
    <name evidence="2" type="ORF">TPAR_00195</name>
</gene>
<organism evidence="2 3">
    <name type="scientific">Tolypocladium paradoxum</name>
    <dbReference type="NCBI Taxonomy" id="94208"/>
    <lineage>
        <taxon>Eukaryota</taxon>
        <taxon>Fungi</taxon>
        <taxon>Dikarya</taxon>
        <taxon>Ascomycota</taxon>
        <taxon>Pezizomycotina</taxon>
        <taxon>Sordariomycetes</taxon>
        <taxon>Hypocreomycetidae</taxon>
        <taxon>Hypocreales</taxon>
        <taxon>Ophiocordycipitaceae</taxon>
        <taxon>Tolypocladium</taxon>
    </lineage>
</organism>
<sequence length="242" mass="26226">MQLLSIYVSEGGIFPSRLFYAKTPQKPLAGVRLGVKGNFDVRGLKTSNGNRVLPCCESYGRRCVELDRRGTSGGRADEDESVGQRRESHRQLGATMRRSTLEATVMGPPPVRLLAKGLFGNRPSRYFWSRNWPVVKLTGIGHGLASLEDATPLAPEFDTAGLLARDPRLWPTAAKALYGTNMTMTDSYSSGILTAGFPSKAKPDLDALLLGFLEMLTNVLSAAVDTFNVTTAWATSHPNGPP</sequence>
<evidence type="ECO:0000313" key="2">
    <source>
        <dbReference type="EMBL" id="POR39615.1"/>
    </source>
</evidence>
<dbReference type="SUPFAM" id="SSF75304">
    <property type="entry name" value="Amidase signature (AS) enzymes"/>
    <property type="match status" value="2"/>
</dbReference>
<dbReference type="OrthoDB" id="5423360at2759"/>
<name>A0A2S4LAZ6_9HYPO</name>
<evidence type="ECO:0000256" key="1">
    <source>
        <dbReference type="SAM" id="MobiDB-lite"/>
    </source>
</evidence>
<reference evidence="2 3" key="1">
    <citation type="submission" date="2018-01" db="EMBL/GenBank/DDBJ databases">
        <title>Harnessing the power of phylogenomics to disentangle the directionality and signatures of interkingdom host jumping in the parasitic fungal genus Tolypocladium.</title>
        <authorList>
            <person name="Quandt C.A."/>
            <person name="Patterson W."/>
            <person name="Spatafora J.W."/>
        </authorList>
    </citation>
    <scope>NUCLEOTIDE SEQUENCE [LARGE SCALE GENOMIC DNA]</scope>
    <source>
        <strain evidence="2 3">NRBC 100945</strain>
    </source>
</reference>
<protein>
    <submittedName>
        <fullName evidence="2">Uncharacterized protein</fullName>
    </submittedName>
</protein>
<feature type="region of interest" description="Disordered" evidence="1">
    <location>
        <begin position="69"/>
        <end position="92"/>
    </location>
</feature>
<dbReference type="STRING" id="94208.A0A2S4LAZ6"/>
<evidence type="ECO:0000313" key="3">
    <source>
        <dbReference type="Proteomes" id="UP000237481"/>
    </source>
</evidence>
<proteinExistence type="predicted"/>
<dbReference type="AlphaFoldDB" id="A0A2S4LAZ6"/>
<comment type="caution">
    <text evidence="2">The sequence shown here is derived from an EMBL/GenBank/DDBJ whole genome shotgun (WGS) entry which is preliminary data.</text>
</comment>
<accession>A0A2S4LAZ6</accession>